<reference evidence="3 5" key="3">
    <citation type="submission" date="2020-07" db="EMBL/GenBank/DDBJ databases">
        <title>Genome sequence of Lactobacillus reuteri CNEI-KCA3 isolated from the faeces of a reared-broiler chicken, South-East Nigeria, reveals presence of CRISPR arrays.</title>
        <authorList>
            <person name="Anukam K.C."/>
            <person name="Ibezim C.N."/>
            <person name="BeecK W.V."/>
            <person name="Allonsius C."/>
            <person name="Broek M.D."/>
            <person name="Tuyaerts I."/>
            <person name="Attama A."/>
            <person name="Esimone C.O."/>
            <person name="Lebeer S."/>
        </authorList>
    </citation>
    <scope>NUCLEOTIDE SEQUENCE [LARGE SCALE GENOMIC DNA]</scope>
    <source>
        <strain evidence="3 5">CNEI-KCA3</strain>
    </source>
</reference>
<feature type="compositionally biased region" description="Basic and acidic residues" evidence="1">
    <location>
        <begin position="127"/>
        <end position="141"/>
    </location>
</feature>
<reference evidence="2" key="2">
    <citation type="submission" date="2015-10" db="EMBL/GenBank/DDBJ databases">
        <authorList>
            <person name="Gilbert D.G."/>
        </authorList>
    </citation>
    <scope>NUCLEOTIDE SEQUENCE [LARGE SCALE GENOMIC DNA]</scope>
    <source>
        <strain evidence="2">20-2</strain>
    </source>
</reference>
<dbReference type="EMBL" id="CP059275">
    <property type="protein sequence ID" value="QLQ62751.1"/>
    <property type="molecule type" value="Genomic_DNA"/>
</dbReference>
<evidence type="ECO:0000313" key="5">
    <source>
        <dbReference type="Proteomes" id="UP000510868"/>
    </source>
</evidence>
<proteinExistence type="predicted"/>
<evidence type="ECO:0000256" key="1">
    <source>
        <dbReference type="SAM" id="MobiDB-lite"/>
    </source>
</evidence>
<evidence type="ECO:0000313" key="4">
    <source>
        <dbReference type="Proteomes" id="UP000235484"/>
    </source>
</evidence>
<gene>
    <name evidence="3" type="ORF">HHK02_05520</name>
    <name evidence="2" type="ORF">LRLP16767_LR202_01237</name>
</gene>
<dbReference type="Proteomes" id="UP000510868">
    <property type="component" value="Chromosome"/>
</dbReference>
<accession>A0A0U5JX53</accession>
<reference evidence="4" key="1">
    <citation type="submission" date="2015-10" db="EMBL/GenBank/DDBJ databases">
        <authorList>
            <person name="Crossman L.C."/>
        </authorList>
    </citation>
    <scope>NUCLEOTIDE SEQUENCE [LARGE SCALE GENOMIC DNA]</scope>
    <source>
        <strain evidence="4">20-2</strain>
    </source>
</reference>
<sequence>MSKKKAINFDLSEIADGGVQVKLNRALQQVADNILDPNTDPTKKRKVQLNITLAPNEKRDASDVTVEVKTTLAPEVGVPTTMLLGRDINGKVHVNELKSGVKGQTYIDPDDGKAKTDTGEPVEEVEKEEKRKIIDLQKQEN</sequence>
<organism evidence="2 4">
    <name type="scientific">Limosilactobacillus reuteri</name>
    <name type="common">Lactobacillus reuteri</name>
    <dbReference type="NCBI Taxonomy" id="1598"/>
    <lineage>
        <taxon>Bacteria</taxon>
        <taxon>Bacillati</taxon>
        <taxon>Bacillota</taxon>
        <taxon>Bacilli</taxon>
        <taxon>Lactobacillales</taxon>
        <taxon>Lactobacillaceae</taxon>
        <taxon>Limosilactobacillus</taxon>
    </lineage>
</organism>
<dbReference type="RefSeq" id="WP_003663737.1">
    <property type="nucleotide sequence ID" value="NZ_CP047416.1"/>
</dbReference>
<dbReference type="EMBL" id="LN887603">
    <property type="protein sequence ID" value="CUR41176.1"/>
    <property type="molecule type" value="Genomic_DNA"/>
</dbReference>
<dbReference type="AlphaFoldDB" id="A0A0U5JX53"/>
<name>A0A0U5JX53_LIMRT</name>
<dbReference type="Proteomes" id="UP000235484">
    <property type="component" value="Unassembled WGS sequence"/>
</dbReference>
<feature type="region of interest" description="Disordered" evidence="1">
    <location>
        <begin position="102"/>
        <end position="141"/>
    </location>
</feature>
<evidence type="ECO:0000313" key="2">
    <source>
        <dbReference type="EMBL" id="CUR41176.1"/>
    </source>
</evidence>
<evidence type="ECO:0000313" key="3">
    <source>
        <dbReference type="EMBL" id="QLQ62751.1"/>
    </source>
</evidence>
<protein>
    <submittedName>
        <fullName evidence="3">Replication terminator protein</fullName>
    </submittedName>
</protein>